<dbReference type="InterPro" id="IPR053151">
    <property type="entry name" value="RNase_H-like"/>
</dbReference>
<sequence length="172" mass="19526">MKLFIVERGIWCTLHRCFVKELQTLSQGKWCPAPLNWLKANIDAAFKDGIAALAFVLRDENGRVVFLASKLDCAPDAMEAELKALVWPLRQQERKLGSKCYGFQMLKPLLEMRFRPLSRVVGISVADATAKFTQRVAHELARHALLVEDFVFLEKGPMWLLPTILDDVSLIT</sequence>
<dbReference type="PANTHER" id="PTHR47723:SF24">
    <property type="entry name" value="RNASE H TYPE-1 DOMAIN-CONTAINING PROTEIN"/>
    <property type="match status" value="1"/>
</dbReference>
<name>A0A8K0DZI3_9ROSA</name>
<evidence type="ECO:0000259" key="1">
    <source>
        <dbReference type="Pfam" id="PF13456"/>
    </source>
</evidence>
<comment type="caution">
    <text evidence="2">The sequence shown here is derived from an EMBL/GenBank/DDBJ whole genome shotgun (WGS) entry which is preliminary data.</text>
</comment>
<proteinExistence type="predicted"/>
<dbReference type="Proteomes" id="UP000796880">
    <property type="component" value="Unassembled WGS sequence"/>
</dbReference>
<dbReference type="GO" id="GO:0003676">
    <property type="term" value="F:nucleic acid binding"/>
    <property type="evidence" value="ECO:0007669"/>
    <property type="project" value="InterPro"/>
</dbReference>
<evidence type="ECO:0000313" key="2">
    <source>
        <dbReference type="EMBL" id="KAF3437581.1"/>
    </source>
</evidence>
<organism evidence="2 3">
    <name type="scientific">Rhamnella rubrinervis</name>
    <dbReference type="NCBI Taxonomy" id="2594499"/>
    <lineage>
        <taxon>Eukaryota</taxon>
        <taxon>Viridiplantae</taxon>
        <taxon>Streptophyta</taxon>
        <taxon>Embryophyta</taxon>
        <taxon>Tracheophyta</taxon>
        <taxon>Spermatophyta</taxon>
        <taxon>Magnoliopsida</taxon>
        <taxon>eudicotyledons</taxon>
        <taxon>Gunneridae</taxon>
        <taxon>Pentapetalae</taxon>
        <taxon>rosids</taxon>
        <taxon>fabids</taxon>
        <taxon>Rosales</taxon>
        <taxon>Rhamnaceae</taxon>
        <taxon>rhamnoid group</taxon>
        <taxon>Rhamneae</taxon>
        <taxon>Rhamnella</taxon>
    </lineage>
</organism>
<feature type="domain" description="RNase H type-1" evidence="1">
    <location>
        <begin position="41"/>
        <end position="90"/>
    </location>
</feature>
<dbReference type="GO" id="GO:0004523">
    <property type="term" value="F:RNA-DNA hybrid ribonuclease activity"/>
    <property type="evidence" value="ECO:0007669"/>
    <property type="project" value="InterPro"/>
</dbReference>
<dbReference type="EMBL" id="VOIH02000009">
    <property type="protein sequence ID" value="KAF3437581.1"/>
    <property type="molecule type" value="Genomic_DNA"/>
</dbReference>
<keyword evidence="3" id="KW-1185">Reference proteome</keyword>
<protein>
    <recommendedName>
        <fullName evidence="1">RNase H type-1 domain-containing protein</fullName>
    </recommendedName>
</protein>
<dbReference type="PANTHER" id="PTHR47723">
    <property type="entry name" value="OS05G0353850 PROTEIN"/>
    <property type="match status" value="1"/>
</dbReference>
<reference evidence="2" key="1">
    <citation type="submission" date="2020-03" db="EMBL/GenBank/DDBJ databases">
        <title>A high-quality chromosome-level genome assembly of a woody plant with both climbing and erect habits, Rhamnella rubrinervis.</title>
        <authorList>
            <person name="Lu Z."/>
            <person name="Yang Y."/>
            <person name="Zhu X."/>
            <person name="Sun Y."/>
        </authorList>
    </citation>
    <scope>NUCLEOTIDE SEQUENCE</scope>
    <source>
        <strain evidence="2">BYM</strain>
        <tissue evidence="2">Leaf</tissue>
    </source>
</reference>
<dbReference type="Pfam" id="PF13456">
    <property type="entry name" value="RVT_3"/>
    <property type="match status" value="1"/>
</dbReference>
<evidence type="ECO:0000313" key="3">
    <source>
        <dbReference type="Proteomes" id="UP000796880"/>
    </source>
</evidence>
<dbReference type="OrthoDB" id="975181at2759"/>
<dbReference type="InterPro" id="IPR002156">
    <property type="entry name" value="RNaseH_domain"/>
</dbReference>
<accession>A0A8K0DZI3</accession>
<dbReference type="AlphaFoldDB" id="A0A8K0DZI3"/>
<gene>
    <name evidence="2" type="ORF">FNV43_RR20337</name>
</gene>